<dbReference type="SUPFAM" id="SSF54593">
    <property type="entry name" value="Glyoxalase/Bleomycin resistance protein/Dihydroxybiphenyl dioxygenase"/>
    <property type="match status" value="1"/>
</dbReference>
<organism evidence="2 3">
    <name type="scientific">Falsigemmobacter intermedius</name>
    <dbReference type="NCBI Taxonomy" id="1553448"/>
    <lineage>
        <taxon>Bacteria</taxon>
        <taxon>Pseudomonadati</taxon>
        <taxon>Pseudomonadota</taxon>
        <taxon>Alphaproteobacteria</taxon>
        <taxon>Rhodobacterales</taxon>
        <taxon>Paracoccaceae</taxon>
        <taxon>Falsigemmobacter</taxon>
    </lineage>
</organism>
<dbReference type="InterPro" id="IPR029068">
    <property type="entry name" value="Glyas_Bleomycin-R_OHBP_Dase"/>
</dbReference>
<dbReference type="Gene3D" id="3.10.180.10">
    <property type="entry name" value="2,3-Dihydroxybiphenyl 1,2-Dioxygenase, domain 1"/>
    <property type="match status" value="1"/>
</dbReference>
<dbReference type="OrthoDB" id="9812467at2"/>
<name>A0A444MCH1_9RHOB</name>
<dbReference type="EMBL" id="SBLC01000009">
    <property type="protein sequence ID" value="RWY41712.1"/>
    <property type="molecule type" value="Genomic_DNA"/>
</dbReference>
<dbReference type="RefSeq" id="WP_128488038.1">
    <property type="nucleotide sequence ID" value="NZ_JBHLXB010000017.1"/>
</dbReference>
<dbReference type="PANTHER" id="PTHR40265:SF1">
    <property type="entry name" value="GLYOXALASE-LIKE DOMAIN-CONTAINING PROTEIN"/>
    <property type="match status" value="1"/>
</dbReference>
<dbReference type="InterPro" id="IPR025870">
    <property type="entry name" value="Glyoxalase-like_dom"/>
</dbReference>
<proteinExistence type="predicted"/>
<evidence type="ECO:0000313" key="2">
    <source>
        <dbReference type="EMBL" id="RWY41712.1"/>
    </source>
</evidence>
<feature type="domain" description="Glyoxalase-like" evidence="1">
    <location>
        <begin position="11"/>
        <end position="166"/>
    </location>
</feature>
<accession>A0A444MCH1</accession>
<gene>
    <name evidence="2" type="ORF">EP867_08220</name>
</gene>
<evidence type="ECO:0000259" key="1">
    <source>
        <dbReference type="Pfam" id="PF13468"/>
    </source>
</evidence>
<comment type="caution">
    <text evidence="2">The sequence shown here is derived from an EMBL/GenBank/DDBJ whole genome shotgun (WGS) entry which is preliminary data.</text>
</comment>
<dbReference type="Proteomes" id="UP000287168">
    <property type="component" value="Unassembled WGS sequence"/>
</dbReference>
<sequence>MADTAVFNLPVDHLVALVPDLEAAGAAFRAAGFTTTPLAHHSAAMGTANICVMFGNGYLELMGIVTETEANAGWRSLLAQGPGLRGVAFESQDIAATHHALEQAALAPEPVRHFARNVPEGELRFSITRLSREITPGLQCLYCQHHTRDLLWLPHLMQHDNQAVAMLGACLPDAASLAPLQVPDLLAAEALLPLTAGPSALTLSLTGGAAPPSEAALAGVFAISGLSLQFR</sequence>
<dbReference type="PANTHER" id="PTHR40265">
    <property type="entry name" value="BLL2707 PROTEIN"/>
    <property type="match status" value="1"/>
</dbReference>
<keyword evidence="3" id="KW-1185">Reference proteome</keyword>
<dbReference type="AlphaFoldDB" id="A0A444MCH1"/>
<reference evidence="2 3" key="1">
    <citation type="journal article" date="2015" name="Int. J. Syst. Evol. Microbiol.">
        <title>Gemmobacter intermedius sp. nov., isolated from a white stork (Ciconia ciconia).</title>
        <authorList>
            <person name="Kampfer P."/>
            <person name="Jerzak L."/>
            <person name="Wilharm G."/>
            <person name="Golke J."/>
            <person name="Busse H.J."/>
            <person name="Glaeser S.P."/>
        </authorList>
    </citation>
    <scope>NUCLEOTIDE SEQUENCE [LARGE SCALE GENOMIC DNA]</scope>
    <source>
        <strain evidence="2 3">119/4</strain>
    </source>
</reference>
<dbReference type="Pfam" id="PF13468">
    <property type="entry name" value="Glyoxalase_3"/>
    <property type="match status" value="1"/>
</dbReference>
<protein>
    <submittedName>
        <fullName evidence="2">VOC family protein</fullName>
    </submittedName>
</protein>
<evidence type="ECO:0000313" key="3">
    <source>
        <dbReference type="Proteomes" id="UP000287168"/>
    </source>
</evidence>